<dbReference type="OrthoDB" id="1320396at2"/>
<accession>A0A2P8CL46</accession>
<protein>
    <submittedName>
        <fullName evidence="1 2">Membrane protein</fullName>
    </submittedName>
</protein>
<dbReference type="Proteomes" id="UP000396862">
    <property type="component" value="Unassembled WGS sequence"/>
</dbReference>
<proteinExistence type="predicted"/>
<comment type="caution">
    <text evidence="2">The sequence shown here is derived from an EMBL/GenBank/DDBJ whole genome shotgun (WGS) entry which is preliminary data.</text>
</comment>
<organism evidence="2 3">
    <name type="scientific">Prolixibacter denitrificans</name>
    <dbReference type="NCBI Taxonomy" id="1541063"/>
    <lineage>
        <taxon>Bacteria</taxon>
        <taxon>Pseudomonadati</taxon>
        <taxon>Bacteroidota</taxon>
        <taxon>Bacteroidia</taxon>
        <taxon>Marinilabiliales</taxon>
        <taxon>Prolixibacteraceae</taxon>
        <taxon>Prolixibacter</taxon>
    </lineage>
</organism>
<keyword evidence="4" id="KW-1185">Reference proteome</keyword>
<evidence type="ECO:0000313" key="1">
    <source>
        <dbReference type="EMBL" id="GET20315.1"/>
    </source>
</evidence>
<dbReference type="AlphaFoldDB" id="A0A2P8CL46"/>
<evidence type="ECO:0000313" key="4">
    <source>
        <dbReference type="Proteomes" id="UP000396862"/>
    </source>
</evidence>
<dbReference type="EMBL" id="PYGC01000001">
    <property type="protein sequence ID" value="PSK85696.1"/>
    <property type="molecule type" value="Genomic_DNA"/>
</dbReference>
<dbReference type="EMBL" id="BLAU01000001">
    <property type="protein sequence ID" value="GET20315.1"/>
    <property type="molecule type" value="Genomic_DNA"/>
</dbReference>
<reference evidence="2 3" key="1">
    <citation type="submission" date="2018-03" db="EMBL/GenBank/DDBJ databases">
        <title>Genomic Encyclopedia of Archaeal and Bacterial Type Strains, Phase II (KMG-II): from individual species to whole genera.</title>
        <authorList>
            <person name="Goeker M."/>
        </authorList>
    </citation>
    <scope>NUCLEOTIDE SEQUENCE [LARGE SCALE GENOMIC DNA]</scope>
    <source>
        <strain evidence="2 3">DSM 27267</strain>
    </source>
</reference>
<sequence>MTKRTNILKWTNLLGVFAVLMLLPFVGKAQQDPVFTQYLNNVLTVQPAYAGSQGTLNVTALSRQQWVGFDGAPSTNTVTVQAPLNSYNVGLGVSIFNDSWGPVKQNGIYFDYAYRVRASRYSRRQYISFGLEAGFNLYEARLSDLQINDPNDPLFAQDINYKFLPNFGVGVMWHGDRFFLGISVPKILKNSIQKETTNLSQTEVLHFYLMGAQVFNVSRYGTLKFKPSFLVRYAENSPISADVSAQFLISEKVWVGATYRYQNSFGGLLQFYITPQVKIGYAYDMTTMSEAHYNAGTHEFMVSYDFNIGRRRRRMGPRYF</sequence>
<dbReference type="NCBIfam" id="TIGR03519">
    <property type="entry name" value="T9SS_PorP_fam"/>
    <property type="match status" value="1"/>
</dbReference>
<reference evidence="1 4" key="2">
    <citation type="submission" date="2019-10" db="EMBL/GenBank/DDBJ databases">
        <title>Prolixibacter strains distinguished by the presence of nitrate reductase genes were adept at nitrate-dependent anaerobic corrosion of metallic iron and carbon steel.</title>
        <authorList>
            <person name="Iino T."/>
            <person name="Shono N."/>
            <person name="Ito K."/>
            <person name="Nakamura R."/>
            <person name="Sueoka K."/>
            <person name="Harayama S."/>
            <person name="Ohkuma M."/>
        </authorList>
    </citation>
    <scope>NUCLEOTIDE SEQUENCE [LARGE SCALE GENOMIC DNA]</scope>
    <source>
        <strain evidence="1 4">MIC1-1</strain>
    </source>
</reference>
<name>A0A2P8CL46_9BACT</name>
<evidence type="ECO:0000313" key="2">
    <source>
        <dbReference type="EMBL" id="PSK85696.1"/>
    </source>
</evidence>
<dbReference type="Proteomes" id="UP000240621">
    <property type="component" value="Unassembled WGS sequence"/>
</dbReference>
<dbReference type="Pfam" id="PF11751">
    <property type="entry name" value="PorP_SprF"/>
    <property type="match status" value="1"/>
</dbReference>
<dbReference type="RefSeq" id="WP_106540711.1">
    <property type="nucleotide sequence ID" value="NZ_BLAU01000001.1"/>
</dbReference>
<gene>
    <name evidence="2" type="ORF">CLV93_101665</name>
    <name evidence="1" type="ORF">JCM18694_05610</name>
</gene>
<dbReference type="InterPro" id="IPR019861">
    <property type="entry name" value="PorP/SprF_Bacteroidetes"/>
</dbReference>
<evidence type="ECO:0000313" key="3">
    <source>
        <dbReference type="Proteomes" id="UP000240621"/>
    </source>
</evidence>